<comment type="caution">
    <text evidence="1">The sequence shown here is derived from an EMBL/GenBank/DDBJ whole genome shotgun (WGS) entry which is preliminary data.</text>
</comment>
<evidence type="ECO:0000313" key="1">
    <source>
        <dbReference type="EMBL" id="KAI5672867.1"/>
    </source>
</evidence>
<dbReference type="Proteomes" id="UP001060085">
    <property type="component" value="Linkage Group LG03"/>
</dbReference>
<evidence type="ECO:0000313" key="2">
    <source>
        <dbReference type="Proteomes" id="UP001060085"/>
    </source>
</evidence>
<protein>
    <submittedName>
        <fullName evidence="1">Uncharacterized protein</fullName>
    </submittedName>
</protein>
<accession>A0ACC0BJU2</accession>
<proteinExistence type="predicted"/>
<gene>
    <name evidence="1" type="ORF">M9H77_13231</name>
</gene>
<name>A0ACC0BJU2_CATRO</name>
<organism evidence="1 2">
    <name type="scientific">Catharanthus roseus</name>
    <name type="common">Madagascar periwinkle</name>
    <name type="synonym">Vinca rosea</name>
    <dbReference type="NCBI Taxonomy" id="4058"/>
    <lineage>
        <taxon>Eukaryota</taxon>
        <taxon>Viridiplantae</taxon>
        <taxon>Streptophyta</taxon>
        <taxon>Embryophyta</taxon>
        <taxon>Tracheophyta</taxon>
        <taxon>Spermatophyta</taxon>
        <taxon>Magnoliopsida</taxon>
        <taxon>eudicotyledons</taxon>
        <taxon>Gunneridae</taxon>
        <taxon>Pentapetalae</taxon>
        <taxon>asterids</taxon>
        <taxon>lamiids</taxon>
        <taxon>Gentianales</taxon>
        <taxon>Apocynaceae</taxon>
        <taxon>Rauvolfioideae</taxon>
        <taxon>Vinceae</taxon>
        <taxon>Catharanthinae</taxon>
        <taxon>Catharanthus</taxon>
    </lineage>
</organism>
<dbReference type="EMBL" id="CM044703">
    <property type="protein sequence ID" value="KAI5672867.1"/>
    <property type="molecule type" value="Genomic_DNA"/>
</dbReference>
<reference evidence="2" key="1">
    <citation type="journal article" date="2023" name="Nat. Plants">
        <title>Single-cell RNA sequencing provides a high-resolution roadmap for understanding the multicellular compartmentation of specialized metabolism.</title>
        <authorList>
            <person name="Sun S."/>
            <person name="Shen X."/>
            <person name="Li Y."/>
            <person name="Li Y."/>
            <person name="Wang S."/>
            <person name="Li R."/>
            <person name="Zhang H."/>
            <person name="Shen G."/>
            <person name="Guo B."/>
            <person name="Wei J."/>
            <person name="Xu J."/>
            <person name="St-Pierre B."/>
            <person name="Chen S."/>
            <person name="Sun C."/>
        </authorList>
    </citation>
    <scope>NUCLEOTIDE SEQUENCE [LARGE SCALE GENOMIC DNA]</scope>
</reference>
<keyword evidence="2" id="KW-1185">Reference proteome</keyword>
<sequence length="192" mass="22546">MEYNWSNPSWKRIEVKSKQEDYQSKLAGDKHNFNHGDCNRFNAYGVNNHGNGNFTSRRHVGAEYSKEKENELEKRERVNENGCFNEKQESEREAQREKEIVVLQKSGEVNFCTNDTNSFFAKFFDRMVSKEKCRPSWNVENFITIGEKRCFYAKESEFIEDIGKDELVSLLYCKEKLSGLSLLREINIKLNG</sequence>